<dbReference type="InterPro" id="IPR013083">
    <property type="entry name" value="Znf_RING/FYVE/PHD"/>
</dbReference>
<keyword evidence="20" id="KW-1185">Reference proteome</keyword>
<dbReference type="SUPFAM" id="SSF81324">
    <property type="entry name" value="Voltage-gated potassium channels"/>
    <property type="match status" value="1"/>
</dbReference>
<proteinExistence type="predicted"/>
<keyword evidence="11" id="KW-0833">Ubl conjugation pathway</keyword>
<evidence type="ECO:0000256" key="11">
    <source>
        <dbReference type="ARBA" id="ARBA00022786"/>
    </source>
</evidence>
<comment type="pathway">
    <text evidence="3">Protein modification; protein ubiquitination.</text>
</comment>
<feature type="domain" description="Cyclic nucleotide-binding" evidence="17">
    <location>
        <begin position="934"/>
        <end position="1055"/>
    </location>
</feature>
<evidence type="ECO:0000256" key="14">
    <source>
        <dbReference type="ARBA" id="ARBA00023065"/>
    </source>
</evidence>
<keyword evidence="8" id="KW-0479">Metal-binding</keyword>
<keyword evidence="10" id="KW-0863">Zinc-finger</keyword>
<evidence type="ECO:0000256" key="16">
    <source>
        <dbReference type="SAM" id="MobiDB-lite"/>
    </source>
</evidence>
<keyword evidence="15" id="KW-0472">Membrane</keyword>
<dbReference type="PROSITE" id="PS51873">
    <property type="entry name" value="TRIAD"/>
    <property type="match status" value="1"/>
</dbReference>
<organism evidence="19 20">
    <name type="scientific">Effrenium voratum</name>
    <dbReference type="NCBI Taxonomy" id="2562239"/>
    <lineage>
        <taxon>Eukaryota</taxon>
        <taxon>Sar</taxon>
        <taxon>Alveolata</taxon>
        <taxon>Dinophyceae</taxon>
        <taxon>Suessiales</taxon>
        <taxon>Symbiodiniaceae</taxon>
        <taxon>Effrenium</taxon>
    </lineage>
</organism>
<evidence type="ECO:0000256" key="5">
    <source>
        <dbReference type="ARBA" id="ARBA00022448"/>
    </source>
</evidence>
<feature type="domain" description="RING-type" evidence="18">
    <location>
        <begin position="113"/>
        <end position="316"/>
    </location>
</feature>
<dbReference type="Gene3D" id="1.10.287.70">
    <property type="match status" value="1"/>
</dbReference>
<dbReference type="InterPro" id="IPR000595">
    <property type="entry name" value="cNMP-bd_dom"/>
</dbReference>
<keyword evidence="5" id="KW-0813">Transport</keyword>
<dbReference type="PROSITE" id="PS50042">
    <property type="entry name" value="CNMP_BINDING_3"/>
    <property type="match status" value="1"/>
</dbReference>
<dbReference type="SUPFAM" id="SSF51206">
    <property type="entry name" value="cAMP-binding domain-like"/>
    <property type="match status" value="1"/>
</dbReference>
<keyword evidence="14" id="KW-0406">Ion transport</keyword>
<comment type="catalytic activity">
    <reaction evidence="1">
        <text>[E2 ubiquitin-conjugating enzyme]-S-ubiquitinyl-L-cysteine + [acceptor protein]-L-lysine = [E2 ubiquitin-conjugating enzyme]-L-cysteine + [acceptor protein]-N(6)-ubiquitinyl-L-lysine.</text>
        <dbReference type="EC" id="2.3.2.31"/>
    </reaction>
</comment>
<dbReference type="Pfam" id="PF00520">
    <property type="entry name" value="Ion_trans"/>
    <property type="match status" value="1"/>
</dbReference>
<name>A0AA36N5Z4_9DINO</name>
<dbReference type="GO" id="GO:0008270">
    <property type="term" value="F:zinc ion binding"/>
    <property type="evidence" value="ECO:0007669"/>
    <property type="project" value="UniProtKB-KW"/>
</dbReference>
<dbReference type="InterPro" id="IPR002867">
    <property type="entry name" value="IBR_dom"/>
</dbReference>
<dbReference type="GO" id="GO:0005249">
    <property type="term" value="F:voltage-gated potassium channel activity"/>
    <property type="evidence" value="ECO:0007669"/>
    <property type="project" value="TreeGrafter"/>
</dbReference>
<evidence type="ECO:0000256" key="15">
    <source>
        <dbReference type="ARBA" id="ARBA00023136"/>
    </source>
</evidence>
<evidence type="ECO:0000259" key="17">
    <source>
        <dbReference type="PROSITE" id="PS50042"/>
    </source>
</evidence>
<evidence type="ECO:0000256" key="13">
    <source>
        <dbReference type="ARBA" id="ARBA00022989"/>
    </source>
</evidence>
<comment type="subcellular location">
    <subcellularLocation>
        <location evidence="2">Membrane</location>
        <topology evidence="2">Multi-pass membrane protein</topology>
    </subcellularLocation>
</comment>
<protein>
    <recommendedName>
        <fullName evidence="4">RBR-type E3 ubiquitin transferase</fullName>
        <ecNumber evidence="4">2.3.2.31</ecNumber>
    </recommendedName>
</protein>
<dbReference type="GO" id="GO:0042391">
    <property type="term" value="P:regulation of membrane potential"/>
    <property type="evidence" value="ECO:0007669"/>
    <property type="project" value="TreeGrafter"/>
</dbReference>
<dbReference type="GO" id="GO:0005886">
    <property type="term" value="C:plasma membrane"/>
    <property type="evidence" value="ECO:0007669"/>
    <property type="project" value="TreeGrafter"/>
</dbReference>
<reference evidence="19" key="1">
    <citation type="submission" date="2023-08" db="EMBL/GenBank/DDBJ databases">
        <authorList>
            <person name="Chen Y."/>
            <person name="Shah S."/>
            <person name="Dougan E. K."/>
            <person name="Thang M."/>
            <person name="Chan C."/>
        </authorList>
    </citation>
    <scope>NUCLEOTIDE SEQUENCE</scope>
</reference>
<evidence type="ECO:0000256" key="12">
    <source>
        <dbReference type="ARBA" id="ARBA00022833"/>
    </source>
</evidence>
<keyword evidence="6" id="KW-0808">Transferase</keyword>
<evidence type="ECO:0000256" key="10">
    <source>
        <dbReference type="ARBA" id="ARBA00022771"/>
    </source>
</evidence>
<dbReference type="GO" id="GO:0061630">
    <property type="term" value="F:ubiquitin protein ligase activity"/>
    <property type="evidence" value="ECO:0007669"/>
    <property type="project" value="UniProtKB-EC"/>
</dbReference>
<dbReference type="SUPFAM" id="SSF57850">
    <property type="entry name" value="RING/U-box"/>
    <property type="match status" value="2"/>
</dbReference>
<evidence type="ECO:0000256" key="2">
    <source>
        <dbReference type="ARBA" id="ARBA00004141"/>
    </source>
</evidence>
<evidence type="ECO:0000256" key="7">
    <source>
        <dbReference type="ARBA" id="ARBA00022692"/>
    </source>
</evidence>
<dbReference type="PANTHER" id="PTHR10217:SF435">
    <property type="entry name" value="POTASSIUM VOLTAGE-GATED CHANNEL PROTEIN EAG"/>
    <property type="match status" value="1"/>
</dbReference>
<evidence type="ECO:0000256" key="8">
    <source>
        <dbReference type="ARBA" id="ARBA00022723"/>
    </source>
</evidence>
<dbReference type="InterPro" id="IPR017907">
    <property type="entry name" value="Znf_RING_CS"/>
</dbReference>
<feature type="region of interest" description="Disordered" evidence="16">
    <location>
        <begin position="499"/>
        <end position="531"/>
    </location>
</feature>
<dbReference type="SMART" id="SM00647">
    <property type="entry name" value="IBR"/>
    <property type="match status" value="2"/>
</dbReference>
<dbReference type="InterPro" id="IPR054694">
    <property type="entry name" value="Parkin-like_IBR"/>
</dbReference>
<evidence type="ECO:0000256" key="3">
    <source>
        <dbReference type="ARBA" id="ARBA00004906"/>
    </source>
</evidence>
<dbReference type="EC" id="2.3.2.31" evidence="4"/>
<dbReference type="InterPro" id="IPR005821">
    <property type="entry name" value="Ion_trans_dom"/>
</dbReference>
<dbReference type="AlphaFoldDB" id="A0AA36N5Z4"/>
<evidence type="ECO:0000256" key="6">
    <source>
        <dbReference type="ARBA" id="ARBA00022679"/>
    </source>
</evidence>
<dbReference type="InterPro" id="IPR044066">
    <property type="entry name" value="TRIAD_supradom"/>
</dbReference>
<dbReference type="InterPro" id="IPR050818">
    <property type="entry name" value="KCNH_animal-type"/>
</dbReference>
<keyword evidence="7" id="KW-0812">Transmembrane</keyword>
<keyword evidence="12" id="KW-0862">Zinc</keyword>
<dbReference type="Gene3D" id="1.10.287.630">
    <property type="entry name" value="Helix hairpin bin"/>
    <property type="match status" value="1"/>
</dbReference>
<sequence>MATSPPELLRATSRSSAASERFSFEDDESLDFEAKQEDAGPRARILDLAGLEQEQNRLIAEAVECTGVSEDEAVLLLRFCHWDVAAFNEAFFEDAAALRGAAGVSEAQDVPMSPRACGICFCEPGKALMACPEAHPLFCETCWRQYLDHAVRDGKGCLDLRCPAPGCQEMVRPSLFDQLLAEGRQRYRRFLTESLVDASKGRLRWCPGQNCCCAASETPEVQCFCGCGWCFFCGNDLHAPVACDTVKSWEEKNRDEGCDAVWIKVNTKLCPKCGNPIEKNGGCMHMTCRKPGGCGHEFCWICLKDWQNHQQCNAADDDLVNRSKAASKHELLRYAHYFERYLAHHKAEKFAAAGQRQALEAVAEQFIKSLGMAAFLATVGSGADRVMSMGSGPLGSASMQESFWELHRKLGEKYEHDLRCLERRDCVERNDSQRKHRRRPSSQEDADLGALVRSRRSGRSERGPRSDTPVLDVVDPPNSALVSSDRSLEEVLGVVVPGLAPAAPTSGRSKETRTASFVGSEEDGRKGRTSRCSSAFSEDTVFLPRKQWASKSRTNTVMRRKSRGSLTGDLSSLMRDQHQLLQQSEKLIEATSPWTLRCRPRFVALNPTGNFRSFWDFLGILLLVKDTVGIPLQLVDVEVADVFPAWTALSAMSVFYWIGDIVLSFFTGYLERGTLVQDAPTIARHYLRTWFLVDLAVSLTDVMLEFGHMTDSLGESATASRFLRFLRIFRMLRLGKVSRVSAFLQDSFESEVASIQFSLFLVMVAMFLVEHVIACFWFGLGGDGGWLADGAQDTLFTQYSASMRWALAQLGFGATVIEARTEAEGMYSNFVGFISLVTSSSVISSMTSLVSALHRNRSEETKQLGQLRRFLRQNRVDPNLGERIMRFLQYTYQERTSTTENPQILQLLSKQLRAELQLQRYKVYLERITFVQRLLENEPTSQEERVLQQMAMESILVADAGEDDVIFAAGGMAEACYFVVSGSFRYSLEDRGPCAVNFHTGVIAEACLWTDWDFVGELISTSFSKLVVIKADEFMRSLCSMPELHNKGFSYALEFVEALNGMDLLSDLWHLRHHSEEAVSKKGGPQHASSWFSWTRWLRFQVSPE</sequence>
<dbReference type="PROSITE" id="PS00518">
    <property type="entry name" value="ZF_RING_1"/>
    <property type="match status" value="1"/>
</dbReference>
<dbReference type="Proteomes" id="UP001178507">
    <property type="component" value="Unassembled WGS sequence"/>
</dbReference>
<keyword evidence="13" id="KW-1133">Transmembrane helix</keyword>
<dbReference type="InterPro" id="IPR018490">
    <property type="entry name" value="cNMP-bd_dom_sf"/>
</dbReference>
<evidence type="ECO:0000256" key="4">
    <source>
        <dbReference type="ARBA" id="ARBA00012251"/>
    </source>
</evidence>
<evidence type="ECO:0000313" key="20">
    <source>
        <dbReference type="Proteomes" id="UP001178507"/>
    </source>
</evidence>
<evidence type="ECO:0000259" key="18">
    <source>
        <dbReference type="PROSITE" id="PS51873"/>
    </source>
</evidence>
<dbReference type="Pfam" id="PF01485">
    <property type="entry name" value="IBR"/>
    <property type="match status" value="1"/>
</dbReference>
<dbReference type="Gene3D" id="1.20.120.1750">
    <property type="match status" value="1"/>
</dbReference>
<evidence type="ECO:0000256" key="1">
    <source>
        <dbReference type="ARBA" id="ARBA00001798"/>
    </source>
</evidence>
<dbReference type="EMBL" id="CAUJNA010003357">
    <property type="protein sequence ID" value="CAJ1400055.1"/>
    <property type="molecule type" value="Genomic_DNA"/>
</dbReference>
<feature type="region of interest" description="Disordered" evidence="16">
    <location>
        <begin position="428"/>
        <end position="485"/>
    </location>
</feature>
<dbReference type="Pfam" id="PF22605">
    <property type="entry name" value="IBR_2"/>
    <property type="match status" value="1"/>
</dbReference>
<feature type="region of interest" description="Disordered" evidence="16">
    <location>
        <begin position="1"/>
        <end position="22"/>
    </location>
</feature>
<evidence type="ECO:0000256" key="9">
    <source>
        <dbReference type="ARBA" id="ARBA00022737"/>
    </source>
</evidence>
<accession>A0AA36N5Z4</accession>
<evidence type="ECO:0000313" key="19">
    <source>
        <dbReference type="EMBL" id="CAJ1400055.1"/>
    </source>
</evidence>
<gene>
    <name evidence="19" type="ORF">EVOR1521_LOCUS23482</name>
</gene>
<dbReference type="PANTHER" id="PTHR10217">
    <property type="entry name" value="VOLTAGE AND LIGAND GATED POTASSIUM CHANNEL"/>
    <property type="match status" value="1"/>
</dbReference>
<comment type="caution">
    <text evidence="19">The sequence shown here is derived from an EMBL/GenBank/DDBJ whole genome shotgun (WGS) entry which is preliminary data.</text>
</comment>
<keyword evidence="9" id="KW-0677">Repeat</keyword>
<dbReference type="Gene3D" id="3.30.40.10">
    <property type="entry name" value="Zinc/RING finger domain, C3HC4 (zinc finger)"/>
    <property type="match status" value="1"/>
</dbReference>